<evidence type="ECO:0008006" key="4">
    <source>
        <dbReference type="Google" id="ProtNLM"/>
    </source>
</evidence>
<feature type="compositionally biased region" description="Basic and acidic residues" evidence="1">
    <location>
        <begin position="1"/>
        <end position="30"/>
    </location>
</feature>
<organism evidence="2 3">
    <name type="scientific">Actinomadura luzonensis</name>
    <dbReference type="NCBI Taxonomy" id="2805427"/>
    <lineage>
        <taxon>Bacteria</taxon>
        <taxon>Bacillati</taxon>
        <taxon>Actinomycetota</taxon>
        <taxon>Actinomycetes</taxon>
        <taxon>Streptosporangiales</taxon>
        <taxon>Thermomonosporaceae</taxon>
        <taxon>Actinomadura</taxon>
    </lineage>
</organism>
<name>A0ABT0FPR5_9ACTN</name>
<feature type="region of interest" description="Disordered" evidence="1">
    <location>
        <begin position="1"/>
        <end position="36"/>
    </location>
</feature>
<proteinExistence type="predicted"/>
<evidence type="ECO:0000313" key="2">
    <source>
        <dbReference type="EMBL" id="MCK2214307.1"/>
    </source>
</evidence>
<dbReference type="RefSeq" id="WP_242380752.1">
    <property type="nucleotide sequence ID" value="NZ_JAKRKC020000001.1"/>
</dbReference>
<protein>
    <recommendedName>
        <fullName evidence="4">DUF4254 domain-containing protein</fullName>
    </recommendedName>
</protein>
<accession>A0ABT0FPR5</accession>
<sequence>MDERDHDDRAEIREWDAHVDAMHDPGPREEPEQEPPVDLDAVEAALDAAHLQIRSLGEDARLLVDMLPSVIAELQQRRCSDDLRSMRAEYTVTDGPGPPADAELVTDEQAALVLANNAAKAVWMRWVYADPWQQLSKEPPF</sequence>
<dbReference type="EMBL" id="JAKRKC020000001">
    <property type="protein sequence ID" value="MCK2214307.1"/>
    <property type="molecule type" value="Genomic_DNA"/>
</dbReference>
<reference evidence="2 3" key="1">
    <citation type="submission" date="2022-04" db="EMBL/GenBank/DDBJ databases">
        <title>Genome draft of Actinomadura sp. ATCC 31491.</title>
        <authorList>
            <person name="Shi X."/>
            <person name="Du Y."/>
        </authorList>
    </citation>
    <scope>NUCLEOTIDE SEQUENCE [LARGE SCALE GENOMIC DNA]</scope>
    <source>
        <strain evidence="2 3">ATCC 31491</strain>
    </source>
</reference>
<evidence type="ECO:0000256" key="1">
    <source>
        <dbReference type="SAM" id="MobiDB-lite"/>
    </source>
</evidence>
<comment type="caution">
    <text evidence="2">The sequence shown here is derived from an EMBL/GenBank/DDBJ whole genome shotgun (WGS) entry which is preliminary data.</text>
</comment>
<dbReference type="Proteomes" id="UP001317259">
    <property type="component" value="Unassembled WGS sequence"/>
</dbReference>
<keyword evidence="3" id="KW-1185">Reference proteome</keyword>
<evidence type="ECO:0000313" key="3">
    <source>
        <dbReference type="Proteomes" id="UP001317259"/>
    </source>
</evidence>
<gene>
    <name evidence="2" type="ORF">MF672_010960</name>
</gene>